<dbReference type="InterPro" id="IPR050573">
    <property type="entry name" value="SDH/FRD_Iron-Sulfur"/>
</dbReference>
<dbReference type="InterPro" id="IPR012675">
    <property type="entry name" value="Beta-grasp_dom_sf"/>
</dbReference>
<keyword evidence="7" id="KW-0560">Oxidoreductase</keyword>
<dbReference type="PROSITE" id="PS00198">
    <property type="entry name" value="4FE4S_FER_1"/>
    <property type="match status" value="2"/>
</dbReference>
<evidence type="ECO:0000313" key="14">
    <source>
        <dbReference type="EMBL" id="QOP44813.1"/>
    </source>
</evidence>
<dbReference type="GO" id="GO:0051537">
    <property type="term" value="F:2 iron, 2 sulfur cluster binding"/>
    <property type="evidence" value="ECO:0007669"/>
    <property type="project" value="UniProtKB-KW"/>
</dbReference>
<dbReference type="GO" id="GO:0009055">
    <property type="term" value="F:electron transfer activity"/>
    <property type="evidence" value="ECO:0007669"/>
    <property type="project" value="InterPro"/>
</dbReference>
<feature type="domain" description="2Fe-2S ferredoxin-type" evidence="12">
    <location>
        <begin position="1"/>
        <end position="80"/>
    </location>
</feature>
<keyword evidence="9 11" id="KW-0411">Iron-sulfur</keyword>
<dbReference type="GO" id="GO:0022904">
    <property type="term" value="P:respiratory electron transport chain"/>
    <property type="evidence" value="ECO:0007669"/>
    <property type="project" value="TreeGrafter"/>
</dbReference>
<dbReference type="GO" id="GO:0051538">
    <property type="term" value="F:3 iron, 4 sulfur cluster binding"/>
    <property type="evidence" value="ECO:0007669"/>
    <property type="project" value="UniProtKB-KW"/>
</dbReference>
<comment type="cofactor">
    <cofactor evidence="11">
        <name>[4Fe-4S] cluster</name>
        <dbReference type="ChEBI" id="CHEBI:49883"/>
    </cofactor>
    <text evidence="11">Binds 1 [4Fe-4S] cluster.</text>
</comment>
<keyword evidence="5 11" id="KW-0001">2Fe-2S</keyword>
<dbReference type="InterPro" id="IPR001041">
    <property type="entry name" value="2Fe-2S_ferredoxin-type"/>
</dbReference>
<dbReference type="EMBL" id="CP041406">
    <property type="protein sequence ID" value="QOP44813.1"/>
    <property type="molecule type" value="Genomic_DNA"/>
</dbReference>
<evidence type="ECO:0000256" key="2">
    <source>
        <dbReference type="ARBA" id="ARBA00009433"/>
    </source>
</evidence>
<dbReference type="Gene3D" id="1.10.1060.10">
    <property type="entry name" value="Alpha-helical ferredoxin"/>
    <property type="match status" value="1"/>
</dbReference>
<dbReference type="AlphaFoldDB" id="A0A7M1B508"/>
<dbReference type="PROSITE" id="PS51085">
    <property type="entry name" value="2FE2S_FER_2"/>
    <property type="match status" value="1"/>
</dbReference>
<dbReference type="GO" id="GO:0008177">
    <property type="term" value="F:succinate dehydrogenase (quinone) activity"/>
    <property type="evidence" value="ECO:0007669"/>
    <property type="project" value="UniProtKB-EC"/>
</dbReference>
<dbReference type="RefSeq" id="WP_193110975.1">
    <property type="nucleotide sequence ID" value="NZ_CP041406.1"/>
</dbReference>
<protein>
    <recommendedName>
        <fullName evidence="11">Fumarate reductase iron-sulfur subunit</fullName>
        <ecNumber evidence="11">1.3.5.1</ecNumber>
    </recommendedName>
</protein>
<name>A0A7M1B508_9BACT</name>
<reference evidence="14 15" key="1">
    <citation type="submission" date="2019-07" db="EMBL/GenBank/DDBJ databases">
        <title>Sulfurimonas paralvinellae sp. nov., a novel mesophilic, hydrogen- and sulfur-oxidizing chemolithoautotroph within the Epsilonproteo- bacteria isolated from a deep-sea hydrothermal vent polychaete nest, reclassification of Thiomicrospira denitrificans as Sulfurimonas denitrificans comb. nov. and emended description of the genus Sulfurimonas.</title>
        <authorList>
            <person name="Wang S."/>
            <person name="Jiang L."/>
            <person name="Shao Z."/>
        </authorList>
    </citation>
    <scope>NUCLEOTIDE SEQUENCE [LARGE SCALE GENOMIC DNA]</scope>
    <source>
        <strain evidence="14 15">GO25</strain>
    </source>
</reference>
<evidence type="ECO:0000256" key="3">
    <source>
        <dbReference type="ARBA" id="ARBA00022485"/>
    </source>
</evidence>
<dbReference type="Pfam" id="PF13183">
    <property type="entry name" value="Fer4_8"/>
    <property type="match status" value="1"/>
</dbReference>
<evidence type="ECO:0000259" key="13">
    <source>
        <dbReference type="PROSITE" id="PS51379"/>
    </source>
</evidence>
<dbReference type="EC" id="1.3.5.1" evidence="11"/>
<dbReference type="InterPro" id="IPR036010">
    <property type="entry name" value="2Fe-2S_ferredoxin-like_sf"/>
</dbReference>
<dbReference type="Proteomes" id="UP000593580">
    <property type="component" value="Chromosome"/>
</dbReference>
<dbReference type="GO" id="GO:0006099">
    <property type="term" value="P:tricarboxylic acid cycle"/>
    <property type="evidence" value="ECO:0007669"/>
    <property type="project" value="UniProtKB-KW"/>
</dbReference>
<dbReference type="CDD" id="cd00207">
    <property type="entry name" value="fer2"/>
    <property type="match status" value="1"/>
</dbReference>
<evidence type="ECO:0000313" key="15">
    <source>
        <dbReference type="Proteomes" id="UP000593580"/>
    </source>
</evidence>
<evidence type="ECO:0000256" key="9">
    <source>
        <dbReference type="ARBA" id="ARBA00023014"/>
    </source>
</evidence>
<evidence type="ECO:0000256" key="6">
    <source>
        <dbReference type="ARBA" id="ARBA00022723"/>
    </source>
</evidence>
<evidence type="ECO:0000256" key="4">
    <source>
        <dbReference type="ARBA" id="ARBA00022532"/>
    </source>
</evidence>
<evidence type="ECO:0000256" key="1">
    <source>
        <dbReference type="ARBA" id="ARBA00004894"/>
    </source>
</evidence>
<feature type="domain" description="4Fe-4S ferredoxin-type" evidence="13">
    <location>
        <begin position="116"/>
        <end position="147"/>
    </location>
</feature>
<evidence type="ECO:0000256" key="7">
    <source>
        <dbReference type="ARBA" id="ARBA00023002"/>
    </source>
</evidence>
<accession>A0A7M1B508</accession>
<evidence type="ECO:0000256" key="10">
    <source>
        <dbReference type="ARBA" id="ARBA00023291"/>
    </source>
</evidence>
<dbReference type="SUPFAM" id="SSF46548">
    <property type="entry name" value="alpha-helical ferredoxin"/>
    <property type="match status" value="1"/>
</dbReference>
<evidence type="ECO:0000259" key="12">
    <source>
        <dbReference type="PROSITE" id="PS51085"/>
    </source>
</evidence>
<dbReference type="NCBIfam" id="TIGR00384">
    <property type="entry name" value="dhsB"/>
    <property type="match status" value="1"/>
</dbReference>
<comment type="cofactor">
    <cofactor evidence="11">
        <name>[3Fe-4S] cluster</name>
        <dbReference type="ChEBI" id="CHEBI:21137"/>
    </cofactor>
    <text evidence="11">Binds 1 [3Fe-4S] cluster.</text>
</comment>
<dbReference type="InterPro" id="IPR009051">
    <property type="entry name" value="Helical_ferredxn"/>
</dbReference>
<dbReference type="GO" id="GO:0051539">
    <property type="term" value="F:4 iron, 4 sulfur cluster binding"/>
    <property type="evidence" value="ECO:0007669"/>
    <property type="project" value="UniProtKB-KW"/>
</dbReference>
<comment type="similarity">
    <text evidence="2 11">Belongs to the succinate dehydrogenase/fumarate reductase iron-sulfur protein family.</text>
</comment>
<keyword evidence="10 11" id="KW-0003">3Fe-4S</keyword>
<dbReference type="InterPro" id="IPR025192">
    <property type="entry name" value="Succ_DH/fum_Rdtase_N"/>
</dbReference>
<proteinExistence type="inferred from homology"/>
<dbReference type="PROSITE" id="PS51379">
    <property type="entry name" value="4FE4S_FER_2"/>
    <property type="match status" value="2"/>
</dbReference>
<dbReference type="PANTHER" id="PTHR11921">
    <property type="entry name" value="SUCCINATE DEHYDROGENASE IRON-SULFUR PROTEIN"/>
    <property type="match status" value="1"/>
</dbReference>
<sequence length="238" mass="26532">MKVTIQREYDFIEYDVDMQDATLLELLDKIKTQQDNTLAYSSGCRSSVCGSCAVRVNDKEVLACSYKVQEGDKIEPLKNMPLLRDLVVDMQKSLEANKRAKTWLSSYNSEAKLTHEDEKINELQSDCILCGSCYSACPVYAVNEEFLGPFALTGVWKYVSDKREGEPKEKIDTIQTNGVWDCTLCNECTVVCPQGISSKADIEKLRAKSSQFGYMDPNFGNFGGGFDSGFGFDGSPSF</sequence>
<comment type="pathway">
    <text evidence="1">Carbohydrate metabolism; tricarboxylic acid cycle; fumarate from succinate (bacterial route): step 1/1.</text>
</comment>
<dbReference type="KEGG" id="spal:FM071_00250"/>
<dbReference type="SUPFAM" id="SSF54292">
    <property type="entry name" value="2Fe-2S ferredoxin-like"/>
    <property type="match status" value="1"/>
</dbReference>
<keyword evidence="6 11" id="KW-0479">Metal-binding</keyword>
<dbReference type="InterPro" id="IPR004489">
    <property type="entry name" value="Succ_DH/fum_Rdtase_Fe-S"/>
</dbReference>
<keyword evidence="15" id="KW-1185">Reference proteome</keyword>
<dbReference type="Gene3D" id="3.10.20.30">
    <property type="match status" value="1"/>
</dbReference>
<comment type="catalytic activity">
    <reaction evidence="11">
        <text>a menaquinone + succinate = a menaquinol + fumarate</text>
        <dbReference type="Rhea" id="RHEA:27834"/>
        <dbReference type="Rhea" id="RHEA-COMP:9537"/>
        <dbReference type="Rhea" id="RHEA-COMP:9539"/>
        <dbReference type="ChEBI" id="CHEBI:16374"/>
        <dbReference type="ChEBI" id="CHEBI:18151"/>
        <dbReference type="ChEBI" id="CHEBI:29806"/>
        <dbReference type="ChEBI" id="CHEBI:30031"/>
        <dbReference type="EC" id="1.3.5.1"/>
    </reaction>
</comment>
<comment type="cofactor">
    <cofactor evidence="11">
        <name>[2Fe-2S] cluster</name>
        <dbReference type="ChEBI" id="CHEBI:190135"/>
    </cofactor>
    <text evidence="11">Binds 1 [2Fe-2S] cluster.</text>
</comment>
<gene>
    <name evidence="14" type="ORF">FM071_00250</name>
</gene>
<evidence type="ECO:0000256" key="5">
    <source>
        <dbReference type="ARBA" id="ARBA00022714"/>
    </source>
</evidence>
<keyword evidence="8 11" id="KW-0408">Iron</keyword>
<feature type="domain" description="4Fe-4S ferredoxin-type" evidence="13">
    <location>
        <begin position="172"/>
        <end position="202"/>
    </location>
</feature>
<dbReference type="GO" id="GO:0046872">
    <property type="term" value="F:metal ion binding"/>
    <property type="evidence" value="ECO:0007669"/>
    <property type="project" value="UniProtKB-KW"/>
</dbReference>
<dbReference type="Pfam" id="PF13085">
    <property type="entry name" value="Fer2_3"/>
    <property type="match status" value="1"/>
</dbReference>
<evidence type="ECO:0000256" key="8">
    <source>
        <dbReference type="ARBA" id="ARBA00023004"/>
    </source>
</evidence>
<dbReference type="PANTHER" id="PTHR11921:SF29">
    <property type="entry name" value="SUCCINATE DEHYDROGENASE [UBIQUINONE] IRON-SULFUR SUBUNIT, MITOCHONDRIAL"/>
    <property type="match status" value="1"/>
</dbReference>
<dbReference type="InterPro" id="IPR017900">
    <property type="entry name" value="4Fe4S_Fe_S_CS"/>
</dbReference>
<keyword evidence="4" id="KW-0816">Tricarboxylic acid cycle</keyword>
<evidence type="ECO:0000256" key="11">
    <source>
        <dbReference type="RuleBase" id="RU361237"/>
    </source>
</evidence>
<dbReference type="InterPro" id="IPR017896">
    <property type="entry name" value="4Fe4S_Fe-S-bd"/>
</dbReference>
<keyword evidence="3 11" id="KW-0004">4Fe-4S</keyword>
<organism evidence="14 15">
    <name type="scientific">Sulfurimonas paralvinellae</name>
    <dbReference type="NCBI Taxonomy" id="317658"/>
    <lineage>
        <taxon>Bacteria</taxon>
        <taxon>Pseudomonadati</taxon>
        <taxon>Campylobacterota</taxon>
        <taxon>Epsilonproteobacteria</taxon>
        <taxon>Campylobacterales</taxon>
        <taxon>Sulfurimonadaceae</taxon>
        <taxon>Sulfurimonas</taxon>
    </lineage>
</organism>